<dbReference type="Gene3D" id="3.40.1050.10">
    <property type="entry name" value="Carbonic anhydrase"/>
    <property type="match status" value="1"/>
</dbReference>
<proteinExistence type="inferred from homology"/>
<keyword evidence="2 4" id="KW-0479">Metal-binding</keyword>
<dbReference type="PANTHER" id="PTHR43175">
    <property type="entry name" value="CARBONIC ANHYDRASE"/>
    <property type="match status" value="1"/>
</dbReference>
<comment type="similarity">
    <text evidence="1 5">Belongs to the beta-class carbonic anhydrase family.</text>
</comment>
<dbReference type="GO" id="GO:0008270">
    <property type="term" value="F:zinc ion binding"/>
    <property type="evidence" value="ECO:0007669"/>
    <property type="project" value="UniProtKB-UniRule"/>
</dbReference>
<keyword evidence="5" id="KW-0456">Lyase</keyword>
<evidence type="ECO:0000313" key="6">
    <source>
        <dbReference type="EMBL" id="KAF2154964.1"/>
    </source>
</evidence>
<evidence type="ECO:0000313" key="7">
    <source>
        <dbReference type="Proteomes" id="UP000799439"/>
    </source>
</evidence>
<dbReference type="Pfam" id="PF00484">
    <property type="entry name" value="Pro_CA"/>
    <property type="match status" value="1"/>
</dbReference>
<dbReference type="GO" id="GO:0004089">
    <property type="term" value="F:carbonate dehydratase activity"/>
    <property type="evidence" value="ECO:0007669"/>
    <property type="project" value="UniProtKB-UniRule"/>
</dbReference>
<dbReference type="InterPro" id="IPR001765">
    <property type="entry name" value="Carbonic_anhydrase"/>
</dbReference>
<keyword evidence="3 4" id="KW-0862">Zinc</keyword>
<dbReference type="SUPFAM" id="SSF53056">
    <property type="entry name" value="beta-carbonic anhydrase, cab"/>
    <property type="match status" value="1"/>
</dbReference>
<feature type="binding site" evidence="4">
    <location>
        <position position="98"/>
    </location>
    <ligand>
        <name>Zn(2+)</name>
        <dbReference type="ChEBI" id="CHEBI:29105"/>
    </ligand>
</feature>
<evidence type="ECO:0000256" key="4">
    <source>
        <dbReference type="PIRSR" id="PIRSR601765-1"/>
    </source>
</evidence>
<accession>A0A9P4MM96</accession>
<comment type="function">
    <text evidence="5">Reversible hydration of carbon dioxide.</text>
</comment>
<reference evidence="6" key="1">
    <citation type="journal article" date="2020" name="Stud. Mycol.">
        <title>101 Dothideomycetes genomes: a test case for predicting lifestyles and emergence of pathogens.</title>
        <authorList>
            <person name="Haridas S."/>
            <person name="Albert R."/>
            <person name="Binder M."/>
            <person name="Bloem J."/>
            <person name="Labutti K."/>
            <person name="Salamov A."/>
            <person name="Andreopoulos B."/>
            <person name="Baker S."/>
            <person name="Barry K."/>
            <person name="Bills G."/>
            <person name="Bluhm B."/>
            <person name="Cannon C."/>
            <person name="Castanera R."/>
            <person name="Culley D."/>
            <person name="Daum C."/>
            <person name="Ezra D."/>
            <person name="Gonzalez J."/>
            <person name="Henrissat B."/>
            <person name="Kuo A."/>
            <person name="Liang C."/>
            <person name="Lipzen A."/>
            <person name="Lutzoni F."/>
            <person name="Magnuson J."/>
            <person name="Mondo S."/>
            <person name="Nolan M."/>
            <person name="Ohm R."/>
            <person name="Pangilinan J."/>
            <person name="Park H.-J."/>
            <person name="Ramirez L."/>
            <person name="Alfaro M."/>
            <person name="Sun H."/>
            <person name="Tritt A."/>
            <person name="Yoshinaga Y."/>
            <person name="Zwiers L.-H."/>
            <person name="Turgeon B."/>
            <person name="Goodwin S."/>
            <person name="Spatafora J."/>
            <person name="Crous P."/>
            <person name="Grigoriev I."/>
        </authorList>
    </citation>
    <scope>NUCLEOTIDE SEQUENCE</scope>
    <source>
        <strain evidence="6">CBS 260.36</strain>
    </source>
</reference>
<evidence type="ECO:0000256" key="2">
    <source>
        <dbReference type="ARBA" id="ARBA00022723"/>
    </source>
</evidence>
<dbReference type="EMBL" id="ML996083">
    <property type="protein sequence ID" value="KAF2154964.1"/>
    <property type="molecule type" value="Genomic_DNA"/>
</dbReference>
<dbReference type="InterPro" id="IPR036874">
    <property type="entry name" value="Carbonic_anhydrase_sf"/>
</dbReference>
<dbReference type="SMART" id="SM00947">
    <property type="entry name" value="Pro_CA"/>
    <property type="match status" value="1"/>
</dbReference>
<feature type="binding site" evidence="4">
    <location>
        <position position="44"/>
    </location>
    <ligand>
        <name>Zn(2+)</name>
        <dbReference type="ChEBI" id="CHEBI:29105"/>
    </ligand>
</feature>
<dbReference type="AlphaFoldDB" id="A0A9P4MM96"/>
<dbReference type="PANTHER" id="PTHR43175:SF3">
    <property type="entry name" value="CARBON DISULFIDE HYDROLASE"/>
    <property type="match status" value="1"/>
</dbReference>
<sequence>MALFNELLQRNKAYVPTHKPFPTIEEIEKKGGGPPKTCVVTCVDPRVFPETLLGINWGEVFLFRTIAGRPQSCFNDLVTLDAVSHGFDDLIIMYHTDCGALRFNEDSIRSELSKTDGKDQVPNLWLPTITKSSEESLRSDLEWMKAQPLLRKDLAKCIRGYIYDLKSGEVREVKSA</sequence>
<evidence type="ECO:0000256" key="3">
    <source>
        <dbReference type="ARBA" id="ARBA00022833"/>
    </source>
</evidence>
<comment type="caution">
    <text evidence="6">The sequence shown here is derived from an EMBL/GenBank/DDBJ whole genome shotgun (WGS) entry which is preliminary data.</text>
</comment>
<feature type="binding site" evidence="4">
    <location>
        <position position="95"/>
    </location>
    <ligand>
        <name>Zn(2+)</name>
        <dbReference type="ChEBI" id="CHEBI:29105"/>
    </ligand>
</feature>
<comment type="catalytic activity">
    <reaction evidence="5">
        <text>hydrogencarbonate + H(+) = CO2 + H2O</text>
        <dbReference type="Rhea" id="RHEA:10748"/>
        <dbReference type="ChEBI" id="CHEBI:15377"/>
        <dbReference type="ChEBI" id="CHEBI:15378"/>
        <dbReference type="ChEBI" id="CHEBI:16526"/>
        <dbReference type="ChEBI" id="CHEBI:17544"/>
        <dbReference type="EC" id="4.2.1.1"/>
    </reaction>
</comment>
<feature type="binding site" evidence="4">
    <location>
        <position position="42"/>
    </location>
    <ligand>
        <name>Zn(2+)</name>
        <dbReference type="ChEBI" id="CHEBI:29105"/>
    </ligand>
</feature>
<dbReference type="EC" id="4.2.1.1" evidence="5"/>
<dbReference type="Proteomes" id="UP000799439">
    <property type="component" value="Unassembled WGS sequence"/>
</dbReference>
<keyword evidence="7" id="KW-1185">Reference proteome</keyword>
<organism evidence="6 7">
    <name type="scientific">Myriangium duriaei CBS 260.36</name>
    <dbReference type="NCBI Taxonomy" id="1168546"/>
    <lineage>
        <taxon>Eukaryota</taxon>
        <taxon>Fungi</taxon>
        <taxon>Dikarya</taxon>
        <taxon>Ascomycota</taxon>
        <taxon>Pezizomycotina</taxon>
        <taxon>Dothideomycetes</taxon>
        <taxon>Dothideomycetidae</taxon>
        <taxon>Myriangiales</taxon>
        <taxon>Myriangiaceae</taxon>
        <taxon>Myriangium</taxon>
    </lineage>
</organism>
<comment type="cofactor">
    <cofactor evidence="4">
        <name>Zn(2+)</name>
        <dbReference type="ChEBI" id="CHEBI:29105"/>
    </cofactor>
    <text evidence="4">Binds 1 zinc ion per subunit.</text>
</comment>
<evidence type="ECO:0000256" key="1">
    <source>
        <dbReference type="ARBA" id="ARBA00006217"/>
    </source>
</evidence>
<evidence type="ECO:0000256" key="5">
    <source>
        <dbReference type="RuleBase" id="RU003956"/>
    </source>
</evidence>
<protein>
    <recommendedName>
        <fullName evidence="5">Carbonic anhydrase</fullName>
        <ecNumber evidence="5">4.2.1.1</ecNumber>
    </recommendedName>
    <alternativeName>
        <fullName evidence="5">Carbonate dehydratase</fullName>
    </alternativeName>
</protein>
<dbReference type="OrthoDB" id="10248475at2759"/>
<name>A0A9P4MM96_9PEZI</name>
<gene>
    <name evidence="6" type="ORF">K461DRAFT_319444</name>
</gene>